<evidence type="ECO:0008006" key="4">
    <source>
        <dbReference type="Google" id="ProtNLM"/>
    </source>
</evidence>
<sequence length="749" mass="81613">MEAPASHLGGHGALAALLEAQGLREDWFRRPHEIPAVLERLERLGTLTSKGLLDEYAQRGLPAFEGMSRSELLPLARSAVLWEEFNTAGLQQACWQRSVEAAGEPRQALEELLRALAWEDLGVPVTRLPCVEAAKDVLSELQALLDASSEELASRCAAQGLPCAGSPEAARGLLRQALLWSELPHRELARECAAHQLPDGPGAGAGPPPRSELLERLLACARGGGRVRARGIPEELLGGPEAAEAVLRDVDHWQCMCARHLEAELRRRGLPVGSSCGDSQALVDRLRDVAVWEKLPLRQLCQQCEEAGVPPPRGATLEERAPCIRGLLERRDLLERCRLHGVPASRLRSAEEAAALCAQYEEIEQMSLGHLAQWYARDLGLPPEQGMTREELAGLRRRHALWLALPLPELRQECLRGGGAAAVGADEEAKREGLLGVLAGYLQREGGDRRAVLGAVRQWRGAPLASLEAEVDRVEAALQPGGPEGDGRLRAGQVEALLERDRAEAWQAAGFEAAHMSFAAARELVGTFEQLRRSTDAEVAEEFEGLLSHHPSVLELSREGGGRGRDWLLGVIRRVLVWDALPVAKLEELALRGSPSIVPAPDAADAEERKISLVDQLIVDLLRDAYEARGVPVGDLGTLEASRVVDVVHDIGAQDDEELRAMYQELGFPEEEHLERGFLVQLLRDVAIWQSLPIEHLQRRVRQLPWGAPERALLSPPEASSAGEELGEPSDLAGLRDAGVRALAEHAVM</sequence>
<dbReference type="EMBL" id="CAUYUJ010017204">
    <property type="protein sequence ID" value="CAK0872805.1"/>
    <property type="molecule type" value="Genomic_DNA"/>
</dbReference>
<gene>
    <name evidence="2" type="ORF">PCOR1329_LOCUS58170</name>
</gene>
<name>A0ABN9VKC1_9DINO</name>
<keyword evidence="3" id="KW-1185">Reference proteome</keyword>
<dbReference type="Proteomes" id="UP001189429">
    <property type="component" value="Unassembled WGS sequence"/>
</dbReference>
<feature type="region of interest" description="Disordered" evidence="1">
    <location>
        <begin position="712"/>
        <end position="732"/>
    </location>
</feature>
<evidence type="ECO:0000313" key="2">
    <source>
        <dbReference type="EMBL" id="CAK0872805.1"/>
    </source>
</evidence>
<protein>
    <recommendedName>
        <fullName evidence="4">Nuclear pore complex protein</fullName>
    </recommendedName>
</protein>
<proteinExistence type="predicted"/>
<evidence type="ECO:0000256" key="1">
    <source>
        <dbReference type="SAM" id="MobiDB-lite"/>
    </source>
</evidence>
<accession>A0ABN9VKC1</accession>
<comment type="caution">
    <text evidence="2">The sequence shown here is derived from an EMBL/GenBank/DDBJ whole genome shotgun (WGS) entry which is preliminary data.</text>
</comment>
<organism evidence="2 3">
    <name type="scientific">Prorocentrum cordatum</name>
    <dbReference type="NCBI Taxonomy" id="2364126"/>
    <lineage>
        <taxon>Eukaryota</taxon>
        <taxon>Sar</taxon>
        <taxon>Alveolata</taxon>
        <taxon>Dinophyceae</taxon>
        <taxon>Prorocentrales</taxon>
        <taxon>Prorocentraceae</taxon>
        <taxon>Prorocentrum</taxon>
    </lineage>
</organism>
<evidence type="ECO:0000313" key="3">
    <source>
        <dbReference type="Proteomes" id="UP001189429"/>
    </source>
</evidence>
<reference evidence="2" key="1">
    <citation type="submission" date="2023-10" db="EMBL/GenBank/DDBJ databases">
        <authorList>
            <person name="Chen Y."/>
            <person name="Shah S."/>
            <person name="Dougan E. K."/>
            <person name="Thang M."/>
            <person name="Chan C."/>
        </authorList>
    </citation>
    <scope>NUCLEOTIDE SEQUENCE [LARGE SCALE GENOMIC DNA]</scope>
</reference>
<feature type="non-terminal residue" evidence="2">
    <location>
        <position position="749"/>
    </location>
</feature>